<evidence type="ECO:0000259" key="1">
    <source>
        <dbReference type="Pfam" id="PF13986"/>
    </source>
</evidence>
<feature type="domain" description="DUF4224" evidence="1">
    <location>
        <begin position="2"/>
        <end position="42"/>
    </location>
</feature>
<protein>
    <submittedName>
        <fullName evidence="2">DUF4224 domain-containing protein</fullName>
    </submittedName>
</protein>
<keyword evidence="3" id="KW-1185">Reference proteome</keyword>
<dbReference type="InterPro" id="IPR025319">
    <property type="entry name" value="DUF4224"/>
</dbReference>
<reference evidence="2 3" key="1">
    <citation type="submission" date="2020-10" db="EMBL/GenBank/DDBJ databases">
        <title>Genome analysis of Massilia species.</title>
        <authorList>
            <person name="Jung D.-H."/>
        </authorList>
    </citation>
    <scope>NUCLEOTIDE SEQUENCE [LARGE SCALE GENOMIC DNA]</scope>
    <source>
        <strain evidence="3">sipir</strain>
    </source>
</reference>
<accession>A0ABY4AGI6</accession>
<gene>
    <name evidence="2" type="ORF">INH39_08480</name>
</gene>
<dbReference type="EMBL" id="CP063361">
    <property type="protein sequence ID" value="UOD31703.1"/>
    <property type="molecule type" value="Genomic_DNA"/>
</dbReference>
<proteinExistence type="predicted"/>
<name>A0ABY4AGI6_9BURK</name>
<dbReference type="Proteomes" id="UP000831532">
    <property type="component" value="Chromosome"/>
</dbReference>
<organism evidence="2 3">
    <name type="scientific">Massilia violaceinigra</name>
    <dbReference type="NCBI Taxonomy" id="2045208"/>
    <lineage>
        <taxon>Bacteria</taxon>
        <taxon>Pseudomonadati</taxon>
        <taxon>Pseudomonadota</taxon>
        <taxon>Betaproteobacteria</taxon>
        <taxon>Burkholderiales</taxon>
        <taxon>Oxalobacteraceae</taxon>
        <taxon>Telluria group</taxon>
        <taxon>Massilia</taxon>
    </lineage>
</organism>
<dbReference type="Pfam" id="PF13986">
    <property type="entry name" value="DUF4224"/>
    <property type="match status" value="1"/>
</dbReference>
<dbReference type="RefSeq" id="WP_243492814.1">
    <property type="nucleotide sequence ID" value="NZ_CP063361.1"/>
</dbReference>
<evidence type="ECO:0000313" key="2">
    <source>
        <dbReference type="EMBL" id="UOD31703.1"/>
    </source>
</evidence>
<sequence>MFLTSENLFELTGRRTKAKQIEALLRMKLPFWVNAIGRPVVTIAALEGRNEAPKEKPWVMPRVNRGT</sequence>
<evidence type="ECO:0000313" key="3">
    <source>
        <dbReference type="Proteomes" id="UP000831532"/>
    </source>
</evidence>